<evidence type="ECO:0000256" key="5">
    <source>
        <dbReference type="SAM" id="Phobius"/>
    </source>
</evidence>
<dbReference type="GO" id="GO:0016020">
    <property type="term" value="C:membrane"/>
    <property type="evidence" value="ECO:0007669"/>
    <property type="project" value="UniProtKB-SubCell"/>
</dbReference>
<feature type="domain" description="Fatty acid hydroxylase" evidence="6">
    <location>
        <begin position="107"/>
        <end position="237"/>
    </location>
</feature>
<sequence>MVEPQSAIASLNPKSLDTVMMKPIAAFLILWVIFGTIERLFPLKKEQKWFRTHWLTDVAHFFINHILVNAGTFVVVVLLYILFHGAIAPSLQLAVRSQPEWLQFIEAFFLAQFIFYLLHRLAHTIPWLWRFHAIHHSSAELDWLASARLHPIEAIAVNVAVGIPLFLLGFREETFGFYLIFAAFLPIFNHANTNLRFPILRWIIATPEFHHWHHNNDPDARDRNFSGFPLIDILLGTFYMPNDRMPKTYGVDEYIPHSYWQQLLYPFRRGIK</sequence>
<evidence type="ECO:0000256" key="1">
    <source>
        <dbReference type="ARBA" id="ARBA00004370"/>
    </source>
</evidence>
<dbReference type="GO" id="GO:0008610">
    <property type="term" value="P:lipid biosynthetic process"/>
    <property type="evidence" value="ECO:0007669"/>
    <property type="project" value="InterPro"/>
</dbReference>
<evidence type="ECO:0000259" key="6">
    <source>
        <dbReference type="Pfam" id="PF04116"/>
    </source>
</evidence>
<reference evidence="7" key="1">
    <citation type="submission" date="2024-01" db="EMBL/GenBank/DDBJ databases">
        <title>Bank of Algae and Cyanobacteria of the Azores (BACA) strain genomes.</title>
        <authorList>
            <person name="Luz R."/>
            <person name="Cordeiro R."/>
            <person name="Fonseca A."/>
            <person name="Goncalves V."/>
        </authorList>
    </citation>
    <scope>NUCLEOTIDE SEQUENCE</scope>
    <source>
        <strain evidence="7">BACA0141</strain>
    </source>
</reference>
<name>A0AAW9Q8I2_9CYAN</name>
<keyword evidence="8" id="KW-1185">Reference proteome</keyword>
<dbReference type="AlphaFoldDB" id="A0AAW9Q8I2"/>
<dbReference type="GO" id="GO:0016491">
    <property type="term" value="F:oxidoreductase activity"/>
    <property type="evidence" value="ECO:0007669"/>
    <property type="project" value="UniProtKB-KW"/>
</dbReference>
<evidence type="ECO:0000256" key="4">
    <source>
        <dbReference type="ARBA" id="ARBA00023136"/>
    </source>
</evidence>
<keyword evidence="2 5" id="KW-0812">Transmembrane</keyword>
<comment type="subcellular location">
    <subcellularLocation>
        <location evidence="1">Membrane</location>
    </subcellularLocation>
</comment>
<keyword evidence="4 5" id="KW-0472">Membrane</keyword>
<feature type="transmembrane region" description="Helical" evidence="5">
    <location>
        <begin position="62"/>
        <end position="87"/>
    </location>
</feature>
<dbReference type="Proteomes" id="UP001333818">
    <property type="component" value="Unassembled WGS sequence"/>
</dbReference>
<evidence type="ECO:0000256" key="2">
    <source>
        <dbReference type="ARBA" id="ARBA00022692"/>
    </source>
</evidence>
<dbReference type="InterPro" id="IPR006694">
    <property type="entry name" value="Fatty_acid_hydroxylase"/>
</dbReference>
<evidence type="ECO:0000256" key="3">
    <source>
        <dbReference type="ARBA" id="ARBA00022989"/>
    </source>
</evidence>
<dbReference type="PANTHER" id="PTHR11863">
    <property type="entry name" value="STEROL DESATURASE"/>
    <property type="match status" value="1"/>
</dbReference>
<protein>
    <submittedName>
        <fullName evidence="7">Sterol desaturase family protein</fullName>
        <ecNumber evidence="7">1.-.-.-</ecNumber>
    </submittedName>
</protein>
<dbReference type="EC" id="1.-.-.-" evidence="7"/>
<feature type="transmembrane region" description="Helical" evidence="5">
    <location>
        <begin position="20"/>
        <end position="41"/>
    </location>
</feature>
<evidence type="ECO:0000313" key="7">
    <source>
        <dbReference type="EMBL" id="MEE3719528.1"/>
    </source>
</evidence>
<comment type="caution">
    <text evidence="7">The sequence shown here is derived from an EMBL/GenBank/DDBJ whole genome shotgun (WGS) entry which is preliminary data.</text>
</comment>
<dbReference type="Pfam" id="PF04116">
    <property type="entry name" value="FA_hydroxylase"/>
    <property type="match status" value="1"/>
</dbReference>
<proteinExistence type="predicted"/>
<evidence type="ECO:0000313" key="8">
    <source>
        <dbReference type="Proteomes" id="UP001333818"/>
    </source>
</evidence>
<keyword evidence="7" id="KW-0560">Oxidoreductase</keyword>
<gene>
    <name evidence="7" type="ORF">V2H45_22545</name>
</gene>
<dbReference type="InterPro" id="IPR050307">
    <property type="entry name" value="Sterol_Desaturase_Related"/>
</dbReference>
<dbReference type="GO" id="GO:0005506">
    <property type="term" value="F:iron ion binding"/>
    <property type="evidence" value="ECO:0007669"/>
    <property type="project" value="InterPro"/>
</dbReference>
<dbReference type="RefSeq" id="WP_330485964.1">
    <property type="nucleotide sequence ID" value="NZ_JAZBJZ010000140.1"/>
</dbReference>
<organism evidence="7 8">
    <name type="scientific">Tumidithrix elongata BACA0141</name>
    <dbReference type="NCBI Taxonomy" id="2716417"/>
    <lineage>
        <taxon>Bacteria</taxon>
        <taxon>Bacillati</taxon>
        <taxon>Cyanobacteriota</taxon>
        <taxon>Cyanophyceae</taxon>
        <taxon>Pseudanabaenales</taxon>
        <taxon>Pseudanabaenaceae</taxon>
        <taxon>Tumidithrix</taxon>
        <taxon>Tumidithrix elongata</taxon>
    </lineage>
</organism>
<dbReference type="EMBL" id="JAZBJZ010000140">
    <property type="protein sequence ID" value="MEE3719528.1"/>
    <property type="molecule type" value="Genomic_DNA"/>
</dbReference>
<accession>A0AAW9Q8I2</accession>
<keyword evidence="3 5" id="KW-1133">Transmembrane helix</keyword>
<feature type="transmembrane region" description="Helical" evidence="5">
    <location>
        <begin position="175"/>
        <end position="191"/>
    </location>
</feature>